<organism evidence="3 4">
    <name type="scientific">Blautia ammoniilytica</name>
    <dbReference type="NCBI Taxonomy" id="2981782"/>
    <lineage>
        <taxon>Bacteria</taxon>
        <taxon>Bacillati</taxon>
        <taxon>Bacillota</taxon>
        <taxon>Clostridia</taxon>
        <taxon>Lachnospirales</taxon>
        <taxon>Lachnospiraceae</taxon>
        <taxon>Blautia</taxon>
    </lineage>
</organism>
<dbReference type="InterPro" id="IPR005754">
    <property type="entry name" value="Sortase"/>
</dbReference>
<reference evidence="3 4" key="1">
    <citation type="journal article" date="2021" name="ISME Commun">
        <title>Automated analysis of genomic sequences facilitates high-throughput and comprehensive description of bacteria.</title>
        <authorList>
            <person name="Hitch T.C.A."/>
        </authorList>
    </citation>
    <scope>NUCLEOTIDE SEQUENCE [LARGE SCALE GENOMIC DNA]</scope>
    <source>
        <strain evidence="3 4">Sanger_23</strain>
    </source>
</reference>
<dbReference type="Gene3D" id="2.40.260.10">
    <property type="entry name" value="Sortase"/>
    <property type="match status" value="1"/>
</dbReference>
<dbReference type="NCBIfam" id="TIGR01076">
    <property type="entry name" value="sortase_fam"/>
    <property type="match status" value="1"/>
</dbReference>
<evidence type="ECO:0000313" key="4">
    <source>
        <dbReference type="Proteomes" id="UP001652409"/>
    </source>
</evidence>
<keyword evidence="2" id="KW-0812">Transmembrane</keyword>
<name>A0ABT2TS43_9FIRM</name>
<gene>
    <name evidence="3" type="ORF">OCV61_06475</name>
</gene>
<dbReference type="RefSeq" id="WP_158421131.1">
    <property type="nucleotide sequence ID" value="NZ_JAOQJL010000010.1"/>
</dbReference>
<dbReference type="Pfam" id="PF04203">
    <property type="entry name" value="Sortase"/>
    <property type="match status" value="1"/>
</dbReference>
<dbReference type="Proteomes" id="UP001652409">
    <property type="component" value="Unassembled WGS sequence"/>
</dbReference>
<comment type="caution">
    <text evidence="3">The sequence shown here is derived from an EMBL/GenBank/DDBJ whole genome shotgun (WGS) entry which is preliminary data.</text>
</comment>
<dbReference type="InterPro" id="IPR042002">
    <property type="entry name" value="Sortase_C"/>
</dbReference>
<keyword evidence="4" id="KW-1185">Reference proteome</keyword>
<keyword evidence="1" id="KW-0378">Hydrolase</keyword>
<feature type="transmembrane region" description="Helical" evidence="2">
    <location>
        <begin position="247"/>
        <end position="267"/>
    </location>
</feature>
<dbReference type="NCBIfam" id="NF033745">
    <property type="entry name" value="class_C_sortase"/>
    <property type="match status" value="1"/>
</dbReference>
<keyword evidence="2" id="KW-0472">Membrane</keyword>
<keyword evidence="2" id="KW-1133">Transmembrane helix</keyword>
<dbReference type="CDD" id="cd05827">
    <property type="entry name" value="Sortase_C"/>
    <property type="match status" value="1"/>
</dbReference>
<protein>
    <submittedName>
        <fullName evidence="3">Class C sortase</fullName>
    </submittedName>
</protein>
<evidence type="ECO:0000256" key="2">
    <source>
        <dbReference type="SAM" id="Phobius"/>
    </source>
</evidence>
<dbReference type="EMBL" id="JAOQJL010000010">
    <property type="protein sequence ID" value="MCU6765058.1"/>
    <property type="molecule type" value="Genomic_DNA"/>
</dbReference>
<proteinExistence type="predicted"/>
<evidence type="ECO:0000313" key="3">
    <source>
        <dbReference type="EMBL" id="MCU6765058.1"/>
    </source>
</evidence>
<evidence type="ECO:0000256" key="1">
    <source>
        <dbReference type="ARBA" id="ARBA00022801"/>
    </source>
</evidence>
<dbReference type="SUPFAM" id="SSF63817">
    <property type="entry name" value="Sortase"/>
    <property type="match status" value="1"/>
</dbReference>
<dbReference type="InterPro" id="IPR023365">
    <property type="entry name" value="Sortase_dom-sf"/>
</dbReference>
<accession>A0ABT2TS43</accession>
<sequence length="285" mass="32053">MNEKKRRLFLLIGVLLVLAGVAVRAYPTVSNWYREYTARYEIKDYCDIVDVENKDSLTKMKNMATKYNQELEEEGGDVSAVSYDDLLAVTDAIGFLEIPKLQVYLPIYHGAGEDVLEKGIGHMPGTSLPVGGASTHCVLSGHTGLPSAKMFTHLDDLEEGDMFYIHVLDEVLAYQVDQKKVVLPDETEDIEIIDGKDYVTLLTCFPYGVNSHRLLVRGERTSNVPSELSVQMPVEQNNQEMMAPRTVLIIAGVCVGLFCIFLIWLVCRITRGKKKDEDVREEEEK</sequence>